<dbReference type="InterPro" id="IPR001486">
    <property type="entry name" value="Hemoglobin_trunc"/>
</dbReference>
<keyword evidence="1" id="KW-0813">Transport</keyword>
<dbReference type="Pfam" id="PF01152">
    <property type="entry name" value="Bac_globin"/>
    <property type="match status" value="1"/>
</dbReference>
<dbReference type="Gene3D" id="1.10.490.10">
    <property type="entry name" value="Globins"/>
    <property type="match status" value="1"/>
</dbReference>
<name>A0ABX6P952_9BURK</name>
<keyword evidence="7" id="KW-1185">Reference proteome</keyword>
<evidence type="ECO:0000256" key="4">
    <source>
        <dbReference type="ARBA" id="ARBA00023004"/>
    </source>
</evidence>
<keyword evidence="2" id="KW-0349">Heme</keyword>
<evidence type="ECO:0000256" key="2">
    <source>
        <dbReference type="ARBA" id="ARBA00022617"/>
    </source>
</evidence>
<evidence type="ECO:0000313" key="6">
    <source>
        <dbReference type="EMBL" id="QJW85910.1"/>
    </source>
</evidence>
<dbReference type="CDD" id="cd14775">
    <property type="entry name" value="TrHb2_O-like"/>
    <property type="match status" value="1"/>
</dbReference>
<dbReference type="InterPro" id="IPR012292">
    <property type="entry name" value="Globin/Proto"/>
</dbReference>
<protein>
    <submittedName>
        <fullName evidence="6">Globin</fullName>
    </submittedName>
</protein>
<reference evidence="6 7" key="1">
    <citation type="submission" date="2020-05" db="EMBL/GenBank/DDBJ databases">
        <title>Ramlibacter rhizophilus sp. nov., isolated from rhizosphere soil of national flower Mugunghwa from South Korea.</title>
        <authorList>
            <person name="Zheng-Fei Y."/>
            <person name="Huan T."/>
        </authorList>
    </citation>
    <scope>NUCLEOTIDE SEQUENCE [LARGE SCALE GENOMIC DNA]</scope>
    <source>
        <strain evidence="6 7">H242</strain>
    </source>
</reference>
<sequence>MQSSDTPTLYEWVGGIESLSRLTRRFYEHVHEDPVLQPVFAHMDSAHSEHVAAFPAEVPGGPASYSESHGGHPHMIQKHLDRHLTQEMRRRWVELLLATADELGMPDDPEFRSALVGYPEWGSRLAVINSQPGASADHHAPMPKWGWGEVKGPYRG</sequence>
<dbReference type="InterPro" id="IPR009050">
    <property type="entry name" value="Globin-like_sf"/>
</dbReference>
<evidence type="ECO:0000313" key="7">
    <source>
        <dbReference type="Proteomes" id="UP000500826"/>
    </source>
</evidence>
<reference evidence="6 7" key="2">
    <citation type="submission" date="2020-05" db="EMBL/GenBank/DDBJ databases">
        <authorList>
            <person name="Khan S.A."/>
            <person name="Jeon C.O."/>
            <person name="Chun B.H."/>
        </authorList>
    </citation>
    <scope>NUCLEOTIDE SEQUENCE [LARGE SCALE GENOMIC DNA]</scope>
    <source>
        <strain evidence="6 7">H242</strain>
    </source>
</reference>
<gene>
    <name evidence="6" type="ORF">HK414_23470</name>
</gene>
<organism evidence="6 7">
    <name type="scientific">Ramlibacter terrae</name>
    <dbReference type="NCBI Taxonomy" id="2732511"/>
    <lineage>
        <taxon>Bacteria</taxon>
        <taxon>Pseudomonadati</taxon>
        <taxon>Pseudomonadota</taxon>
        <taxon>Betaproteobacteria</taxon>
        <taxon>Burkholderiales</taxon>
        <taxon>Comamonadaceae</taxon>
        <taxon>Ramlibacter</taxon>
    </lineage>
</organism>
<keyword evidence="3" id="KW-0479">Metal-binding</keyword>
<accession>A0ABX6P952</accession>
<evidence type="ECO:0000256" key="5">
    <source>
        <dbReference type="SAM" id="MobiDB-lite"/>
    </source>
</evidence>
<dbReference type="EMBL" id="CP053418">
    <property type="protein sequence ID" value="QJW85910.1"/>
    <property type="molecule type" value="Genomic_DNA"/>
</dbReference>
<proteinExistence type="predicted"/>
<feature type="region of interest" description="Disordered" evidence="5">
    <location>
        <begin position="133"/>
        <end position="156"/>
    </location>
</feature>
<dbReference type="Proteomes" id="UP000500826">
    <property type="component" value="Chromosome"/>
</dbReference>
<evidence type="ECO:0000256" key="3">
    <source>
        <dbReference type="ARBA" id="ARBA00022723"/>
    </source>
</evidence>
<evidence type="ECO:0000256" key="1">
    <source>
        <dbReference type="ARBA" id="ARBA00022448"/>
    </source>
</evidence>
<dbReference type="SUPFAM" id="SSF46458">
    <property type="entry name" value="Globin-like"/>
    <property type="match status" value="1"/>
</dbReference>
<keyword evidence="4" id="KW-0408">Iron</keyword>